<dbReference type="KEGG" id="bsol:FSW04_02890"/>
<evidence type="ECO:0000259" key="3">
    <source>
        <dbReference type="PROSITE" id="PS51832"/>
    </source>
</evidence>
<dbReference type="PROSITE" id="PS51832">
    <property type="entry name" value="HD_GYP"/>
    <property type="match status" value="1"/>
</dbReference>
<keyword evidence="2" id="KW-0732">Signal</keyword>
<sequence>MTGQDPAQRPRLVATIAASALALSAAVAVADPGSLADPLWIVLLGCAIASRFVTTDVSSRMIVSGMFLSGALAAGLVGPAAAFVIPVATELAGWTVDRYRRSVLPLNLASSALPTVAVAAALQALDLDHDRVGFFLAVALGSFVILAGNFLMMSAEMALLDGHRLAPALRPPLELLGTAAVNIALVTAAAAVYEQTGYAVLVFVLVAVVAFGYMARLVMLARDRAREYANLSWGVLSGLIRTLDARDQRAARHCAAVARFARDIAAHVGMSERDQELAHTAGLLHDIGRFALSDRVMERGVVLTEDDWVAIRRHPELGADLLRDIGVYGPLSEIIVAHHERPDGKGYPRRLTGGEIPDIAKIIAVAEVYDTLTAPDTYRTRLSSFEALTELRRVSGTQLEERYVEALAELLAGQGTEYRHADAADYDEELAIERRMNQAAGG</sequence>
<keyword evidence="1" id="KW-0812">Transmembrane</keyword>
<dbReference type="NCBIfam" id="TIGR00277">
    <property type="entry name" value="HDIG"/>
    <property type="match status" value="1"/>
</dbReference>
<keyword evidence="1" id="KW-0472">Membrane</keyword>
<dbReference type="InterPro" id="IPR037522">
    <property type="entry name" value="HD_GYP_dom"/>
</dbReference>
<feature type="transmembrane region" description="Helical" evidence="1">
    <location>
        <begin position="132"/>
        <end position="152"/>
    </location>
</feature>
<name>A0A5B8U115_9ACTN</name>
<dbReference type="SUPFAM" id="SSF109604">
    <property type="entry name" value="HD-domain/PDEase-like"/>
    <property type="match status" value="1"/>
</dbReference>
<reference evidence="4 5" key="1">
    <citation type="journal article" date="2018" name="J. Microbiol.">
        <title>Baekduia soli gen. nov., sp. nov., a novel bacterium isolated from the soil of Baekdu Mountain and proposal of a novel family name, Baekduiaceae fam. nov.</title>
        <authorList>
            <person name="An D.S."/>
            <person name="Siddiqi M.Z."/>
            <person name="Kim K.H."/>
            <person name="Yu H.S."/>
            <person name="Im W.T."/>
        </authorList>
    </citation>
    <scope>NUCLEOTIDE SEQUENCE [LARGE SCALE GENOMIC DNA]</scope>
    <source>
        <strain evidence="4 5">BR7-21</strain>
    </source>
</reference>
<dbReference type="AlphaFoldDB" id="A0A5B8U115"/>
<dbReference type="EMBL" id="CP042430">
    <property type="protein sequence ID" value="QEC46630.1"/>
    <property type="molecule type" value="Genomic_DNA"/>
</dbReference>
<feature type="chain" id="PRO_5022790040" evidence="2">
    <location>
        <begin position="31"/>
        <end position="442"/>
    </location>
</feature>
<dbReference type="Proteomes" id="UP000321805">
    <property type="component" value="Chromosome"/>
</dbReference>
<feature type="transmembrane region" description="Helical" evidence="1">
    <location>
        <begin position="173"/>
        <end position="192"/>
    </location>
</feature>
<dbReference type="Pfam" id="PF13487">
    <property type="entry name" value="HD_5"/>
    <property type="match status" value="1"/>
</dbReference>
<gene>
    <name evidence="4" type="ORF">FSW04_02890</name>
</gene>
<feature type="transmembrane region" description="Helical" evidence="1">
    <location>
        <begin position="38"/>
        <end position="54"/>
    </location>
</feature>
<feature type="transmembrane region" description="Helical" evidence="1">
    <location>
        <begin position="66"/>
        <end position="88"/>
    </location>
</feature>
<dbReference type="Gene3D" id="1.10.3210.10">
    <property type="entry name" value="Hypothetical protein af1432"/>
    <property type="match status" value="1"/>
</dbReference>
<evidence type="ECO:0000256" key="1">
    <source>
        <dbReference type="SAM" id="Phobius"/>
    </source>
</evidence>
<evidence type="ECO:0000256" key="2">
    <source>
        <dbReference type="SAM" id="SignalP"/>
    </source>
</evidence>
<keyword evidence="5" id="KW-1185">Reference proteome</keyword>
<dbReference type="InterPro" id="IPR003607">
    <property type="entry name" value="HD/PDEase_dom"/>
</dbReference>
<organism evidence="4 5">
    <name type="scientific">Baekduia soli</name>
    <dbReference type="NCBI Taxonomy" id="496014"/>
    <lineage>
        <taxon>Bacteria</taxon>
        <taxon>Bacillati</taxon>
        <taxon>Actinomycetota</taxon>
        <taxon>Thermoleophilia</taxon>
        <taxon>Solirubrobacterales</taxon>
        <taxon>Baekduiaceae</taxon>
        <taxon>Baekduia</taxon>
    </lineage>
</organism>
<protein>
    <submittedName>
        <fullName evidence="4">HD domain-containing protein</fullName>
    </submittedName>
</protein>
<proteinExistence type="predicted"/>
<feature type="signal peptide" evidence="2">
    <location>
        <begin position="1"/>
        <end position="30"/>
    </location>
</feature>
<dbReference type="RefSeq" id="WP_146916062.1">
    <property type="nucleotide sequence ID" value="NZ_CP042430.1"/>
</dbReference>
<dbReference type="SMART" id="SM00471">
    <property type="entry name" value="HDc"/>
    <property type="match status" value="1"/>
</dbReference>
<keyword evidence="1" id="KW-1133">Transmembrane helix</keyword>
<evidence type="ECO:0000313" key="5">
    <source>
        <dbReference type="Proteomes" id="UP000321805"/>
    </source>
</evidence>
<dbReference type="OrthoDB" id="9802066at2"/>
<dbReference type="CDD" id="cd00077">
    <property type="entry name" value="HDc"/>
    <property type="match status" value="1"/>
</dbReference>
<accession>A0A5B8U115</accession>
<feature type="domain" description="HD-GYP" evidence="3">
    <location>
        <begin position="228"/>
        <end position="423"/>
    </location>
</feature>
<dbReference type="PANTHER" id="PTHR43155">
    <property type="entry name" value="CYCLIC DI-GMP PHOSPHODIESTERASE PA4108-RELATED"/>
    <property type="match status" value="1"/>
</dbReference>
<dbReference type="PANTHER" id="PTHR43155:SF2">
    <property type="entry name" value="CYCLIC DI-GMP PHOSPHODIESTERASE PA4108"/>
    <property type="match status" value="1"/>
</dbReference>
<dbReference type="InterPro" id="IPR006675">
    <property type="entry name" value="HDIG_dom"/>
</dbReference>
<feature type="transmembrane region" description="Helical" evidence="1">
    <location>
        <begin position="198"/>
        <end position="218"/>
    </location>
</feature>
<evidence type="ECO:0000313" key="4">
    <source>
        <dbReference type="EMBL" id="QEC46630.1"/>
    </source>
</evidence>